<evidence type="ECO:0000313" key="1">
    <source>
        <dbReference type="EMBL" id="AFZ37252.1"/>
    </source>
</evidence>
<dbReference type="AlphaFoldDB" id="K9XZY4"/>
<gene>
    <name evidence="1" type="ordered locus">Sta7437_3757</name>
</gene>
<dbReference type="OrthoDB" id="512100at2"/>
<dbReference type="KEGG" id="scs:Sta7437_3757"/>
<organism evidence="1 2">
    <name type="scientific">Stanieria cyanosphaera (strain ATCC 29371 / PCC 7437)</name>
    <dbReference type="NCBI Taxonomy" id="111780"/>
    <lineage>
        <taxon>Bacteria</taxon>
        <taxon>Bacillati</taxon>
        <taxon>Cyanobacteriota</taxon>
        <taxon>Cyanophyceae</taxon>
        <taxon>Pleurocapsales</taxon>
        <taxon>Dermocarpellaceae</taxon>
        <taxon>Stanieria</taxon>
    </lineage>
</organism>
<dbReference type="STRING" id="111780.Sta7437_3757"/>
<accession>K9XZY4</accession>
<dbReference type="eggNOG" id="ENOG5032TEB">
    <property type="taxonomic scope" value="Bacteria"/>
</dbReference>
<evidence type="ECO:0000313" key="2">
    <source>
        <dbReference type="Proteomes" id="UP000010473"/>
    </source>
</evidence>
<dbReference type="Proteomes" id="UP000010473">
    <property type="component" value="Chromosome"/>
</dbReference>
<reference evidence="2" key="1">
    <citation type="journal article" date="2013" name="Proc. Natl. Acad. Sci. U.S.A.">
        <title>Improving the coverage of the cyanobacterial phylum using diversity-driven genome sequencing.</title>
        <authorList>
            <person name="Shih P.M."/>
            <person name="Wu D."/>
            <person name="Latifi A."/>
            <person name="Axen S.D."/>
            <person name="Fewer D.P."/>
            <person name="Talla E."/>
            <person name="Calteau A."/>
            <person name="Cai F."/>
            <person name="Tandeau de Marsac N."/>
            <person name="Rippka R."/>
            <person name="Herdman M."/>
            <person name="Sivonen K."/>
            <person name="Coursin T."/>
            <person name="Laurent T."/>
            <person name="Goodwin L."/>
            <person name="Nolan M."/>
            <person name="Davenport K.W."/>
            <person name="Han C.S."/>
            <person name="Rubin E.M."/>
            <person name="Eisen J.A."/>
            <person name="Woyke T."/>
            <person name="Gugger M."/>
            <person name="Kerfeld C.A."/>
        </authorList>
    </citation>
    <scope>NUCLEOTIDE SEQUENCE [LARGE SCALE GENOMIC DNA]</scope>
    <source>
        <strain evidence="2">ATCC 29371 / PCC 7437</strain>
    </source>
</reference>
<keyword evidence="2" id="KW-1185">Reference proteome</keyword>
<dbReference type="InterPro" id="IPR020346">
    <property type="entry name" value="Uncharacterised_15.3kDa"/>
</dbReference>
<dbReference type="Pfam" id="PF17265">
    <property type="entry name" value="DUF5331"/>
    <property type="match status" value="1"/>
</dbReference>
<sequence length="135" mass="16000">MADILAQPEQFKAELKEKWLNYYQENRSWLQQCMNENSGWCDCVEYEEEELKSFEVEEDYCPRRPECYFILGVVSVLEPSVRGLFTFMEYSTGSSEQLVNALGLDFDPELELKKRPQQEKTASEYLDQIREEIKT</sequence>
<proteinExistence type="predicted"/>
<dbReference type="EMBL" id="CP003653">
    <property type="protein sequence ID" value="AFZ37252.1"/>
    <property type="molecule type" value="Genomic_DNA"/>
</dbReference>
<dbReference type="RefSeq" id="WP_015194913.1">
    <property type="nucleotide sequence ID" value="NC_019748.1"/>
</dbReference>
<dbReference type="HOGENOM" id="CLU_156438_0_0_3"/>
<name>K9XZY4_STAC7</name>
<protein>
    <submittedName>
        <fullName evidence="1">Uncharacterized protein</fullName>
    </submittedName>
</protein>